<gene>
    <name evidence="2" type="ORF">LCGC14_3001200</name>
</gene>
<dbReference type="InterPro" id="IPR023885">
    <property type="entry name" value="4Fe4S-binding_SPASM_dom"/>
</dbReference>
<feature type="domain" description="4Fe4S-binding SPASM" evidence="1">
    <location>
        <begin position="3"/>
        <end position="55"/>
    </location>
</feature>
<dbReference type="CDD" id="cd21109">
    <property type="entry name" value="SPASM"/>
    <property type="match status" value="1"/>
</dbReference>
<dbReference type="InterPro" id="IPR013785">
    <property type="entry name" value="Aldolase_TIM"/>
</dbReference>
<name>A0A0F8XNK2_9ZZZZ</name>
<dbReference type="Pfam" id="PF13186">
    <property type="entry name" value="SPASM"/>
    <property type="match status" value="1"/>
</dbReference>
<dbReference type="EMBL" id="LAZR01061846">
    <property type="protein sequence ID" value="KKK62750.1"/>
    <property type="molecule type" value="Genomic_DNA"/>
</dbReference>
<organism evidence="2">
    <name type="scientific">marine sediment metagenome</name>
    <dbReference type="NCBI Taxonomy" id="412755"/>
    <lineage>
        <taxon>unclassified sequences</taxon>
        <taxon>metagenomes</taxon>
        <taxon>ecological metagenomes</taxon>
    </lineage>
</organism>
<accession>A0A0F8XNK2</accession>
<evidence type="ECO:0000313" key="2">
    <source>
        <dbReference type="EMBL" id="KKK62750.1"/>
    </source>
</evidence>
<evidence type="ECO:0000259" key="1">
    <source>
        <dbReference type="Pfam" id="PF13186"/>
    </source>
</evidence>
<dbReference type="Gene3D" id="3.20.20.70">
    <property type="entry name" value="Aldolase class I"/>
    <property type="match status" value="1"/>
</dbReference>
<protein>
    <recommendedName>
        <fullName evidence="1">4Fe4S-binding SPASM domain-containing protein</fullName>
    </recommendedName>
</protein>
<sequence length="88" mass="10461">MGHDSFFLYPVGDIYPCNVMEQSMGSLKEKTFKKIWESPEAREVRERVKGCQKNCWMVGSVSQQMEKNILIPIKWISRHKFLREIIRI</sequence>
<dbReference type="InterPro" id="IPR058240">
    <property type="entry name" value="rSAM_sf"/>
</dbReference>
<reference evidence="2" key="1">
    <citation type="journal article" date="2015" name="Nature">
        <title>Complex archaea that bridge the gap between prokaryotes and eukaryotes.</title>
        <authorList>
            <person name="Spang A."/>
            <person name="Saw J.H."/>
            <person name="Jorgensen S.L."/>
            <person name="Zaremba-Niedzwiedzka K."/>
            <person name="Martijn J."/>
            <person name="Lind A.E."/>
            <person name="van Eijk R."/>
            <person name="Schleper C."/>
            <person name="Guy L."/>
            <person name="Ettema T.J."/>
        </authorList>
    </citation>
    <scope>NUCLEOTIDE SEQUENCE</scope>
</reference>
<dbReference type="SUPFAM" id="SSF102114">
    <property type="entry name" value="Radical SAM enzymes"/>
    <property type="match status" value="1"/>
</dbReference>
<comment type="caution">
    <text evidence="2">The sequence shown here is derived from an EMBL/GenBank/DDBJ whole genome shotgun (WGS) entry which is preliminary data.</text>
</comment>
<dbReference type="AlphaFoldDB" id="A0A0F8XNK2"/>
<proteinExistence type="predicted"/>